<evidence type="ECO:0000256" key="1">
    <source>
        <dbReference type="ARBA" id="ARBA00004123"/>
    </source>
</evidence>
<reference evidence="5 6" key="1">
    <citation type="journal article" date="2011" name="J. Gen. Appl. Microbiol.">
        <title>Draft genome sequencing of the enigmatic basidiomycete Mixia osmundae.</title>
        <authorList>
            <person name="Nishida H."/>
            <person name="Nagatsuka Y."/>
            <person name="Sugiyama J."/>
        </authorList>
    </citation>
    <scope>NUCLEOTIDE SEQUENCE [LARGE SCALE GENOMIC DNA]</scope>
    <source>
        <strain evidence="6">CBS 9802 / IAM 14324 / JCM 22182 / KY 12970</strain>
    </source>
</reference>
<dbReference type="eggNOG" id="KOG1659">
    <property type="taxonomic scope" value="Eukaryota"/>
</dbReference>
<keyword evidence="6" id="KW-1185">Reference proteome</keyword>
<keyword evidence="2" id="KW-0539">Nucleus</keyword>
<gene>
    <name evidence="5" type="primary">Mo02177</name>
    <name evidence="5" type="ORF">E5Q_02177</name>
</gene>
<dbReference type="AlphaFoldDB" id="G7DY62"/>
<dbReference type="GO" id="GO:0001046">
    <property type="term" value="F:core promoter sequence-specific DNA binding"/>
    <property type="evidence" value="ECO:0007669"/>
    <property type="project" value="TreeGrafter"/>
</dbReference>
<dbReference type="GO" id="GO:0046982">
    <property type="term" value="F:protein heterodimerization activity"/>
    <property type="evidence" value="ECO:0007669"/>
    <property type="project" value="InterPro"/>
</dbReference>
<dbReference type="InterPro" id="IPR050568">
    <property type="entry name" value="Transcr_DNA_Rep_Reg"/>
</dbReference>
<comment type="caution">
    <text evidence="5">The sequence shown here is derived from an EMBL/GenBank/DDBJ whole genome shotgun (WGS) entry which is preliminary data.</text>
</comment>
<dbReference type="SUPFAM" id="SSF47113">
    <property type="entry name" value="Histone-fold"/>
    <property type="match status" value="1"/>
</dbReference>
<accession>G7DY62</accession>
<dbReference type="Proteomes" id="UP000009131">
    <property type="component" value="Unassembled WGS sequence"/>
</dbReference>
<dbReference type="CDD" id="cd22906">
    <property type="entry name" value="HFD_DRAP1"/>
    <property type="match status" value="1"/>
</dbReference>
<dbReference type="PANTHER" id="PTHR10252:SF5">
    <property type="entry name" value="DR1-ASSOCIATED COREPRESSOR"/>
    <property type="match status" value="1"/>
</dbReference>
<evidence type="ECO:0000259" key="4">
    <source>
        <dbReference type="Pfam" id="PF00808"/>
    </source>
</evidence>
<feature type="domain" description="Transcription factor CBF/NF-Y/archaeal histone" evidence="4">
    <location>
        <begin position="10"/>
        <end position="72"/>
    </location>
</feature>
<dbReference type="EMBL" id="BABT02000062">
    <property type="protein sequence ID" value="GAA95522.1"/>
    <property type="molecule type" value="Genomic_DNA"/>
</dbReference>
<dbReference type="InterPro" id="IPR003958">
    <property type="entry name" value="CBFA_NFYB_domain"/>
</dbReference>
<dbReference type="GO" id="GO:0016251">
    <property type="term" value="F:RNA polymerase II general transcription initiation factor activity"/>
    <property type="evidence" value="ECO:0007669"/>
    <property type="project" value="TreeGrafter"/>
</dbReference>
<sequence>MAMKRGKGTAFPVARIKKIMQQDEEVGKVAASAPVAVSKALEMFLQDLLEKSLEHARSLGSRKITNVHLKHVITEVESFDFLADAVAHIPDAEDKPKGRPSKRAKTTKDSTMDSSEPSPKPRKAKLAAPRAMKADADEVNDEPNGDSDPRDHEYLPPSLSKIMGPSRPIPPPKSPSQAAPPAIKEDSESESEEDEPAQAAPVAIVARPAQDGDGADDDYDE</sequence>
<evidence type="ECO:0000256" key="3">
    <source>
        <dbReference type="SAM" id="MobiDB-lite"/>
    </source>
</evidence>
<feature type="region of interest" description="Disordered" evidence="3">
    <location>
        <begin position="91"/>
        <end position="221"/>
    </location>
</feature>
<reference evidence="5 6" key="2">
    <citation type="journal article" date="2012" name="Open Biol.">
        <title>Characteristics of nucleosomes and linker DNA regions on the genome of the basidiomycete Mixia osmundae revealed by mono- and dinucleosome mapping.</title>
        <authorList>
            <person name="Nishida H."/>
            <person name="Kondo S."/>
            <person name="Matsumoto T."/>
            <person name="Suzuki Y."/>
            <person name="Yoshikawa H."/>
            <person name="Taylor T.D."/>
            <person name="Sugiyama J."/>
        </authorList>
    </citation>
    <scope>NUCLEOTIDE SEQUENCE [LARGE SCALE GENOMIC DNA]</scope>
    <source>
        <strain evidence="6">CBS 9802 / IAM 14324 / JCM 22182 / KY 12970</strain>
    </source>
</reference>
<name>G7DY62_MIXOS</name>
<evidence type="ECO:0000313" key="5">
    <source>
        <dbReference type="EMBL" id="GAA95522.1"/>
    </source>
</evidence>
<dbReference type="Gene3D" id="1.10.20.10">
    <property type="entry name" value="Histone, subunit A"/>
    <property type="match status" value="1"/>
</dbReference>
<dbReference type="STRING" id="764103.G7DY62"/>
<dbReference type="Pfam" id="PF00808">
    <property type="entry name" value="CBFD_NFYB_HMF"/>
    <property type="match status" value="1"/>
</dbReference>
<dbReference type="InterPro" id="IPR009072">
    <property type="entry name" value="Histone-fold"/>
</dbReference>
<proteinExistence type="predicted"/>
<dbReference type="OMA" id="TEVEPAH"/>
<evidence type="ECO:0000256" key="2">
    <source>
        <dbReference type="ARBA" id="ARBA00023242"/>
    </source>
</evidence>
<dbReference type="RefSeq" id="XP_014570031.1">
    <property type="nucleotide sequence ID" value="XM_014714545.1"/>
</dbReference>
<dbReference type="PANTHER" id="PTHR10252">
    <property type="entry name" value="HISTONE-LIKE TRANSCRIPTION FACTOR CCAAT-RELATED"/>
    <property type="match status" value="1"/>
</dbReference>
<comment type="subcellular location">
    <subcellularLocation>
        <location evidence="1">Nucleus</location>
    </subcellularLocation>
</comment>
<feature type="compositionally biased region" description="Acidic residues" evidence="3">
    <location>
        <begin position="187"/>
        <end position="196"/>
    </location>
</feature>
<dbReference type="HOGENOM" id="CLU_1250943_0_0_1"/>
<dbReference type="InParanoid" id="G7DY62"/>
<dbReference type="GO" id="GO:0005634">
    <property type="term" value="C:nucleus"/>
    <property type="evidence" value="ECO:0007669"/>
    <property type="project" value="UniProtKB-SubCell"/>
</dbReference>
<evidence type="ECO:0000313" key="6">
    <source>
        <dbReference type="Proteomes" id="UP000009131"/>
    </source>
</evidence>
<organism evidence="5 6">
    <name type="scientific">Mixia osmundae (strain CBS 9802 / IAM 14324 / JCM 22182 / KY 12970)</name>
    <dbReference type="NCBI Taxonomy" id="764103"/>
    <lineage>
        <taxon>Eukaryota</taxon>
        <taxon>Fungi</taxon>
        <taxon>Dikarya</taxon>
        <taxon>Basidiomycota</taxon>
        <taxon>Pucciniomycotina</taxon>
        <taxon>Mixiomycetes</taxon>
        <taxon>Mixiales</taxon>
        <taxon>Mixiaceae</taxon>
        <taxon>Mixia</taxon>
    </lineage>
</organism>
<dbReference type="OrthoDB" id="653904at2759"/>
<dbReference type="FunCoup" id="G7DY62">
    <property type="interactions" value="152"/>
</dbReference>
<protein>
    <recommendedName>
        <fullName evidence="4">Transcription factor CBF/NF-Y/archaeal histone domain-containing protein</fullName>
    </recommendedName>
</protein>